<protein>
    <recommendedName>
        <fullName evidence="4">Extracellular solute-binding protein, family 3</fullName>
    </recommendedName>
</protein>
<keyword evidence="3" id="KW-1185">Reference proteome</keyword>
<evidence type="ECO:0000313" key="2">
    <source>
        <dbReference type="EMBL" id="SHO49023.1"/>
    </source>
</evidence>
<keyword evidence="1" id="KW-0812">Transmembrane</keyword>
<evidence type="ECO:0008006" key="4">
    <source>
        <dbReference type="Google" id="ProtNLM"/>
    </source>
</evidence>
<dbReference type="STRING" id="1121416.SAMN02745220_02625"/>
<organism evidence="2 3">
    <name type="scientific">Desulfopila aestuarii DSM 18488</name>
    <dbReference type="NCBI Taxonomy" id="1121416"/>
    <lineage>
        <taxon>Bacteria</taxon>
        <taxon>Pseudomonadati</taxon>
        <taxon>Thermodesulfobacteriota</taxon>
        <taxon>Desulfobulbia</taxon>
        <taxon>Desulfobulbales</taxon>
        <taxon>Desulfocapsaceae</taxon>
        <taxon>Desulfopila</taxon>
    </lineage>
</organism>
<evidence type="ECO:0000256" key="1">
    <source>
        <dbReference type="SAM" id="Phobius"/>
    </source>
</evidence>
<dbReference type="EMBL" id="FRFE01000012">
    <property type="protein sequence ID" value="SHO49023.1"/>
    <property type="molecule type" value="Genomic_DNA"/>
</dbReference>
<dbReference type="SUPFAM" id="SSF53850">
    <property type="entry name" value="Periplasmic binding protein-like II"/>
    <property type="match status" value="1"/>
</dbReference>
<keyword evidence="1" id="KW-0472">Membrane</keyword>
<sequence>MYDDLIKSQPCNTDGLEKRHSFTKRSNWLWLICLMITSVTLILFSYSPLPARNPANEKPLIITYRGAESEIDVRYAYDTKLLQLALDKTLASDGPYHLIASEPMTFTRAKKIIQTNSLPNFFIKLSYEDNYNSLGMAYVPFPVDLGIVGYRVCFAAPAIIDRLAQVESLGELRNFSHGQGIGWSDTKILRYNGFTVNEIPGYESLFRMVATGRFDLFCRGINELLSEYNAHSQIEGLAIDQSMTIVYPLPRFFYTHANNTTALDRIHRGIVAAYQDGSLQELWQEEYQENIAFAKLGQRRVFRLKNPLLNNIGSDYLQYLYDPFNSGNNKK</sequence>
<gene>
    <name evidence="2" type="ORF">SAMN02745220_02625</name>
</gene>
<accession>A0A1M7Y8Q8</accession>
<dbReference type="AlphaFoldDB" id="A0A1M7Y8Q8"/>
<keyword evidence="1" id="KW-1133">Transmembrane helix</keyword>
<dbReference type="Proteomes" id="UP000184603">
    <property type="component" value="Unassembled WGS sequence"/>
</dbReference>
<feature type="transmembrane region" description="Helical" evidence="1">
    <location>
        <begin position="28"/>
        <end position="49"/>
    </location>
</feature>
<name>A0A1M7Y8Q8_9BACT</name>
<evidence type="ECO:0000313" key="3">
    <source>
        <dbReference type="Proteomes" id="UP000184603"/>
    </source>
</evidence>
<proteinExistence type="predicted"/>
<reference evidence="2 3" key="1">
    <citation type="submission" date="2016-12" db="EMBL/GenBank/DDBJ databases">
        <authorList>
            <person name="Song W.-J."/>
            <person name="Kurnit D.M."/>
        </authorList>
    </citation>
    <scope>NUCLEOTIDE SEQUENCE [LARGE SCALE GENOMIC DNA]</scope>
    <source>
        <strain evidence="2 3">DSM 18488</strain>
    </source>
</reference>